<accession>Q0JCY8</accession>
<organism evidence="4 5">
    <name type="scientific">Oryza sativa subsp. japonica</name>
    <name type="common">Rice</name>
    <dbReference type="NCBI Taxonomy" id="39947"/>
    <lineage>
        <taxon>Eukaryota</taxon>
        <taxon>Viridiplantae</taxon>
        <taxon>Streptophyta</taxon>
        <taxon>Embryophyta</taxon>
        <taxon>Tracheophyta</taxon>
        <taxon>Spermatophyta</taxon>
        <taxon>Magnoliopsida</taxon>
        <taxon>Liliopsida</taxon>
        <taxon>Poales</taxon>
        <taxon>Poaceae</taxon>
        <taxon>BOP clade</taxon>
        <taxon>Oryzoideae</taxon>
        <taxon>Oryzeae</taxon>
        <taxon>Oryzinae</taxon>
        <taxon>Oryza</taxon>
        <taxon>Oryza sativa</taxon>
    </lineage>
</organism>
<name>Q0JCY8_ORYSJ</name>
<proteinExistence type="predicted"/>
<dbReference type="GO" id="GO:0008270">
    <property type="term" value="F:zinc ion binding"/>
    <property type="evidence" value="ECO:0007669"/>
    <property type="project" value="UniProtKB-KW"/>
</dbReference>
<keyword evidence="1" id="KW-0862">Zinc</keyword>
<dbReference type="PANTHER" id="PTHR33325:SF11">
    <property type="entry name" value="COLD SHOCK DOMAIN-CONTAINING PROTEIN 4-LIKE"/>
    <property type="match status" value="1"/>
</dbReference>
<dbReference type="AlphaFoldDB" id="Q0JCY8"/>
<evidence type="ECO:0000256" key="2">
    <source>
        <dbReference type="SAM" id="MobiDB-lite"/>
    </source>
</evidence>
<dbReference type="EMBL" id="AP008210">
    <property type="protein sequence ID" value="BAF14799.2"/>
    <property type="molecule type" value="Genomic_DNA"/>
</dbReference>
<dbReference type="Pfam" id="PF00098">
    <property type="entry name" value="zf-CCHC"/>
    <property type="match status" value="1"/>
</dbReference>
<dbReference type="Proteomes" id="UP000000763">
    <property type="component" value="Chromosome 4"/>
</dbReference>
<dbReference type="Gene3D" id="4.10.60.10">
    <property type="entry name" value="Zinc finger, CCHC-type"/>
    <property type="match status" value="1"/>
</dbReference>
<dbReference type="InterPro" id="IPR036875">
    <property type="entry name" value="Znf_CCHC_sf"/>
</dbReference>
<gene>
    <name evidence="4" type="ordered locus">Os04g0442900</name>
</gene>
<sequence>MKRGLIVGKVLYGHGEKKGKGKGSIIFKGKNKGKPRGKGELKKVTGESSGVKQDNCYRCGGRGHWSRNCRVPKHLVELYQQSMNEKKSQHESHFTIEPEAQIEKHDDMLINVKDGGDVCMDDDWDNLLEKDDDIFGDLKKRGRPPGARDKVPQRRPRRQEPEPLVSLKESVKEAQPEVEKAPEEATQPEVEMVPEGHHPEDGEPSVLRAYLGTGRSEHSNSNHKQVLKT</sequence>
<reference evidence="5" key="2">
    <citation type="journal article" date="2008" name="Nucleic Acids Res.">
        <title>The rice annotation project database (RAP-DB): 2008 update.</title>
        <authorList>
            <consortium name="The rice annotation project (RAP)"/>
        </authorList>
    </citation>
    <scope>GENOME REANNOTATION</scope>
    <source>
        <strain evidence="5">cv. Nipponbare</strain>
    </source>
</reference>
<dbReference type="PANTHER" id="PTHR33325">
    <property type="entry name" value="ZINC FINGER, CCHC-TYPE-RELATED"/>
    <property type="match status" value="1"/>
</dbReference>
<keyword evidence="1" id="KW-0863">Zinc-finger</keyword>
<feature type="region of interest" description="Disordered" evidence="2">
    <location>
        <begin position="135"/>
        <end position="229"/>
    </location>
</feature>
<dbReference type="SUPFAM" id="SSF57756">
    <property type="entry name" value="Retrovirus zinc finger-like domains"/>
    <property type="match status" value="1"/>
</dbReference>
<reference evidence="4 5" key="1">
    <citation type="journal article" date="2005" name="Nature">
        <title>The map-based sequence of the rice genome.</title>
        <authorList>
            <consortium name="International rice genome sequencing project (IRGSP)"/>
            <person name="Matsumoto T."/>
            <person name="Wu J."/>
            <person name="Kanamori H."/>
            <person name="Katayose Y."/>
            <person name="Fujisawa M."/>
            <person name="Namiki N."/>
            <person name="Mizuno H."/>
            <person name="Yamamoto K."/>
            <person name="Antonio B.A."/>
            <person name="Baba T."/>
            <person name="Sakata K."/>
            <person name="Nagamura Y."/>
            <person name="Aoki H."/>
            <person name="Arikawa K."/>
            <person name="Arita K."/>
            <person name="Bito T."/>
            <person name="Chiden Y."/>
            <person name="Fujitsuka N."/>
            <person name="Fukunaka R."/>
            <person name="Hamada M."/>
            <person name="Harada C."/>
            <person name="Hayashi A."/>
            <person name="Hijishita S."/>
            <person name="Honda M."/>
            <person name="Hosokawa S."/>
            <person name="Ichikawa Y."/>
            <person name="Idonuma A."/>
            <person name="Iijima M."/>
            <person name="Ikeda M."/>
            <person name="Ikeno M."/>
            <person name="Ito K."/>
            <person name="Ito S."/>
            <person name="Ito T."/>
            <person name="Ito Y."/>
            <person name="Ito Y."/>
            <person name="Iwabuchi A."/>
            <person name="Kamiya K."/>
            <person name="Karasawa W."/>
            <person name="Kurita K."/>
            <person name="Katagiri S."/>
            <person name="Kikuta A."/>
            <person name="Kobayashi H."/>
            <person name="Kobayashi N."/>
            <person name="Machita K."/>
            <person name="Maehara T."/>
            <person name="Masukawa M."/>
            <person name="Mizubayashi T."/>
            <person name="Mukai Y."/>
            <person name="Nagasaki H."/>
            <person name="Nagata Y."/>
            <person name="Naito S."/>
            <person name="Nakashima M."/>
            <person name="Nakama Y."/>
            <person name="Nakamichi Y."/>
            <person name="Nakamura M."/>
            <person name="Meguro A."/>
            <person name="Negishi M."/>
            <person name="Ohta I."/>
            <person name="Ohta T."/>
            <person name="Okamoto M."/>
            <person name="Ono N."/>
            <person name="Saji S."/>
            <person name="Sakaguchi M."/>
            <person name="Sakai K."/>
            <person name="Shibata M."/>
            <person name="Shimokawa T."/>
            <person name="Song J."/>
            <person name="Takazaki Y."/>
            <person name="Terasawa K."/>
            <person name="Tsugane M."/>
            <person name="Tsuji K."/>
            <person name="Ueda S."/>
            <person name="Waki K."/>
            <person name="Yamagata H."/>
            <person name="Yamamoto M."/>
            <person name="Yamamoto S."/>
            <person name="Yamane H."/>
            <person name="Yoshiki S."/>
            <person name="Yoshihara R."/>
            <person name="Yukawa K."/>
            <person name="Zhong H."/>
            <person name="Yano M."/>
            <person name="Yuan Q."/>
            <person name="Ouyang S."/>
            <person name="Liu J."/>
            <person name="Jones K.M."/>
            <person name="Gansberger K."/>
            <person name="Moffat K."/>
            <person name="Hill J."/>
            <person name="Bera J."/>
            <person name="Fadrosh D."/>
            <person name="Jin S."/>
            <person name="Johri S."/>
            <person name="Kim M."/>
            <person name="Overton L."/>
            <person name="Reardon M."/>
            <person name="Tsitrin T."/>
            <person name="Vuong H."/>
            <person name="Weaver B."/>
            <person name="Ciecko A."/>
            <person name="Tallon L."/>
            <person name="Jackson J."/>
            <person name="Pai G."/>
            <person name="Aken S.V."/>
            <person name="Utterback T."/>
            <person name="Reidmuller S."/>
            <person name="Feldblyum T."/>
            <person name="Hsiao J."/>
            <person name="Zismann V."/>
            <person name="Iobst S."/>
            <person name="de Vazeille A.R."/>
            <person name="Buell C.R."/>
            <person name="Ying K."/>
            <person name="Li Y."/>
            <person name="Lu T."/>
            <person name="Huang Y."/>
            <person name="Zhao Q."/>
            <person name="Feng Q."/>
            <person name="Zhang L."/>
            <person name="Zhu J."/>
            <person name="Weng Q."/>
            <person name="Mu J."/>
            <person name="Lu Y."/>
            <person name="Fan D."/>
            <person name="Liu Y."/>
            <person name="Guan J."/>
            <person name="Zhang Y."/>
            <person name="Yu S."/>
            <person name="Liu X."/>
            <person name="Zhang Y."/>
            <person name="Hong G."/>
            <person name="Han B."/>
            <person name="Choisne N."/>
            <person name="Demange N."/>
            <person name="Orjeda G."/>
            <person name="Samain S."/>
            <person name="Cattolico L."/>
            <person name="Pelletier E."/>
            <person name="Couloux A."/>
            <person name="Segurens B."/>
            <person name="Wincker P."/>
            <person name="D'Hont A."/>
            <person name="Scarpelli C."/>
            <person name="Weissenbach J."/>
            <person name="Salanoubat M."/>
            <person name="Quetier F."/>
            <person name="Yu Y."/>
            <person name="Kim H.R."/>
            <person name="Rambo T."/>
            <person name="Currie J."/>
            <person name="Collura K."/>
            <person name="Luo M."/>
            <person name="Yang T."/>
            <person name="Ammiraju J.S.S."/>
            <person name="Engler F."/>
            <person name="Soderlund C."/>
            <person name="Wing R.A."/>
            <person name="Palmer L.E."/>
            <person name="de la Bastide M."/>
            <person name="Spiegel L."/>
            <person name="Nascimento L."/>
            <person name="Zutavern T."/>
            <person name="O'Shaughnessy A."/>
            <person name="Dike S."/>
            <person name="Dedhia N."/>
            <person name="Preston R."/>
            <person name="Balija V."/>
            <person name="McCombie W.R."/>
            <person name="Chow T."/>
            <person name="Chen H."/>
            <person name="Chung M."/>
            <person name="Chen C."/>
            <person name="Shaw J."/>
            <person name="Wu H."/>
            <person name="Hsiao K."/>
            <person name="Chao Y."/>
            <person name="Chu M."/>
            <person name="Cheng C."/>
            <person name="Hour A."/>
            <person name="Lee P."/>
            <person name="Lin S."/>
            <person name="Lin Y."/>
            <person name="Liou J."/>
            <person name="Liu S."/>
            <person name="Hsing Y."/>
            <person name="Raghuvanshi S."/>
            <person name="Mohanty A."/>
            <person name="Bharti A.K."/>
            <person name="Gaur A."/>
            <person name="Gupta V."/>
            <person name="Kumar D."/>
            <person name="Ravi V."/>
            <person name="Vij S."/>
            <person name="Kapur A."/>
            <person name="Khurana P."/>
            <person name="Khurana P."/>
            <person name="Khurana J.P."/>
            <person name="Tyagi A.K."/>
            <person name="Gaikwad K."/>
            <person name="Singh A."/>
            <person name="Dalal V."/>
            <person name="Srivastava S."/>
            <person name="Dixit A."/>
            <person name="Pal A.K."/>
            <person name="Ghazi I.A."/>
            <person name="Yadav M."/>
            <person name="Pandit A."/>
            <person name="Bhargava A."/>
            <person name="Sureshbabu K."/>
            <person name="Batra K."/>
            <person name="Sharma T.R."/>
            <person name="Mohapatra T."/>
            <person name="Singh N.K."/>
            <person name="Messing J."/>
            <person name="Nelson A.B."/>
            <person name="Fuks G."/>
            <person name="Kavchok S."/>
            <person name="Keizer G."/>
            <person name="Linton E."/>
            <person name="Llaca V."/>
            <person name="Song R."/>
            <person name="Tanyolac B."/>
            <person name="Young S."/>
            <person name="Ho-Il K."/>
            <person name="Hahn J.H."/>
            <person name="Sangsakoo G."/>
            <person name="Vanavichit A."/>
            <person name="de Mattos Luiz.A.T."/>
            <person name="Zimmer P.D."/>
            <person name="Malone G."/>
            <person name="Dellagostin O."/>
            <person name="de Oliveira A.C."/>
            <person name="Bevan M."/>
            <person name="Bancroft I."/>
            <person name="Minx P."/>
            <person name="Cordum H."/>
            <person name="Wilson R."/>
            <person name="Cheng Z."/>
            <person name="Jin W."/>
            <person name="Jiang J."/>
            <person name="Leong S.A."/>
            <person name="Iwama H."/>
            <person name="Gojobori T."/>
            <person name="Itoh T."/>
            <person name="Niimura Y."/>
            <person name="Fujii Y."/>
            <person name="Habara T."/>
            <person name="Sakai H."/>
            <person name="Sato Y."/>
            <person name="Wilson G."/>
            <person name="Kumar K."/>
            <person name="McCouch S."/>
            <person name="Juretic N."/>
            <person name="Hoen D."/>
            <person name="Wright S."/>
            <person name="Bruskiewich R."/>
            <person name="Bureau T."/>
            <person name="Miyao A."/>
            <person name="Hirochika H."/>
            <person name="Nishikawa T."/>
            <person name="Kadowaki K."/>
            <person name="Sugiura M."/>
            <person name="Burr B."/>
            <person name="Sasaki T."/>
        </authorList>
    </citation>
    <scope>NUCLEOTIDE SEQUENCE [LARGE SCALE GENOMIC DNA]</scope>
    <source>
        <strain evidence="5">cv. Nipponbare</strain>
    </source>
</reference>
<evidence type="ECO:0000313" key="5">
    <source>
        <dbReference type="Proteomes" id="UP000000763"/>
    </source>
</evidence>
<protein>
    <submittedName>
        <fullName evidence="4">Os04g0442900 protein</fullName>
    </submittedName>
</protein>
<keyword evidence="1" id="KW-0479">Metal-binding</keyword>
<dbReference type="KEGG" id="dosa:Os04g0442900"/>
<evidence type="ECO:0000313" key="4">
    <source>
        <dbReference type="EMBL" id="BAF14799.2"/>
    </source>
</evidence>
<dbReference type="PROSITE" id="PS50158">
    <property type="entry name" value="ZF_CCHC"/>
    <property type="match status" value="1"/>
</dbReference>
<feature type="compositionally biased region" description="Basic and acidic residues" evidence="2">
    <location>
        <begin position="169"/>
        <end position="183"/>
    </location>
</feature>
<feature type="domain" description="CCHC-type" evidence="3">
    <location>
        <begin position="56"/>
        <end position="70"/>
    </location>
</feature>
<dbReference type="SMART" id="SM00343">
    <property type="entry name" value="ZnF_C2HC"/>
    <property type="match status" value="1"/>
</dbReference>
<dbReference type="GO" id="GO:0003676">
    <property type="term" value="F:nucleic acid binding"/>
    <property type="evidence" value="ECO:0007669"/>
    <property type="project" value="InterPro"/>
</dbReference>
<feature type="region of interest" description="Disordered" evidence="2">
    <location>
        <begin position="17"/>
        <end position="46"/>
    </location>
</feature>
<evidence type="ECO:0000259" key="3">
    <source>
        <dbReference type="PROSITE" id="PS50158"/>
    </source>
</evidence>
<dbReference type="InterPro" id="IPR001878">
    <property type="entry name" value="Znf_CCHC"/>
</dbReference>
<evidence type="ECO:0000256" key="1">
    <source>
        <dbReference type="PROSITE-ProRule" id="PRU00047"/>
    </source>
</evidence>